<comment type="subcellular location">
    <subcellularLocation>
        <location evidence="1">Cell membrane</location>
        <topology evidence="1">Multi-pass membrane protein</topology>
    </subcellularLocation>
</comment>
<reference evidence="9" key="1">
    <citation type="submission" date="2015-09" db="EMBL/GenBank/DDBJ databases">
        <title>Draft Genome Sequences of Two Novel Amoeba-resistant Intranuclear Bacteria, Candidatus Berkiella cookevillensis and Candidatus Berkiella aquae.</title>
        <authorList>
            <person name="Mehari Y.T."/>
            <person name="Arivett B.A."/>
            <person name="Farone A.L."/>
            <person name="Gunderson J.H."/>
            <person name="Farone M.B."/>
        </authorList>
    </citation>
    <scope>NUCLEOTIDE SEQUENCE [LARGE SCALE GENOMIC DNA]</scope>
    <source>
        <strain evidence="9">HT99</strain>
    </source>
</reference>
<reference evidence="10" key="2">
    <citation type="journal article" date="2016" name="Genome Announc.">
        <title>Draft Genome Sequences of Two Novel Amoeba-Resistant Intranuclear Bacteria, 'Candidatus Berkiella cookevillensis' and 'Candidatus Berkiella aquae'.</title>
        <authorList>
            <person name="Mehari Y.T."/>
            <person name="Arivett B.A."/>
            <person name="Farone A.L."/>
            <person name="Gunderson J.H."/>
            <person name="Farone M.B."/>
        </authorList>
    </citation>
    <scope>NUCLEOTIDE SEQUENCE</scope>
    <source>
        <strain evidence="10">HT99</strain>
    </source>
</reference>
<keyword evidence="6 7" id="KW-0472">Membrane</keyword>
<sequence>MIRMTLTELKSTLILSLVFALRMLGLFMVLPVLALYAQKIPGATPALIGLAAGIYGFSQALLQLPCGVLSDRWGRKPVIIGGLSIFALGSMVAAFSGSIGGLILGRAIQGAGAIGSPILALVTDVTREEVRTRAMALIGITIGLTFTLAILLGPIFDAYIGLQGIFTLTAILAVVGIGLLCLLKPHKPVSPVALSLREQLRLITQQGQLWALHISIFMLHAVLIASFLVLPSKIEAVTGFISDQVWRFYLPVLLASLLLVTPLLRIADKGDWQRRLLPVAVLGLGVTIFAFMNTTQVGLFTIAVVLFFVAFNFLEACLPSMVSKVAPKESKGSALGMYSCAQFLGMFCGGALGGRVLQQFGAQGVSITCLLLISIGWVAIQQFKSNNLGVKNG</sequence>
<gene>
    <name evidence="9" type="primary">yajR</name>
    <name evidence="10" type="ORF">HT99x_002555</name>
    <name evidence="9" type="ORF">HT99x_03050</name>
</gene>
<dbReference type="EMBL" id="LKAJ01000022">
    <property type="protein sequence ID" value="KRG17998.1"/>
    <property type="molecule type" value="Genomic_DNA"/>
</dbReference>
<evidence type="ECO:0000313" key="11">
    <source>
        <dbReference type="Proteomes" id="UP000051497"/>
    </source>
</evidence>
<dbReference type="InterPro" id="IPR020846">
    <property type="entry name" value="MFS_dom"/>
</dbReference>
<feature type="transmembrane region" description="Helical" evidence="7">
    <location>
        <begin position="299"/>
        <end position="322"/>
    </location>
</feature>
<dbReference type="PANTHER" id="PTHR23517:SF2">
    <property type="entry name" value="MULTIDRUG RESISTANCE PROTEIN MDTH"/>
    <property type="match status" value="1"/>
</dbReference>
<dbReference type="Proteomes" id="UP000051497">
    <property type="component" value="Unassembled WGS sequence"/>
</dbReference>
<dbReference type="PATRIC" id="fig|1590043.3.peg.3105"/>
<feature type="transmembrane region" description="Helical" evidence="7">
    <location>
        <begin position="245"/>
        <end position="264"/>
    </location>
</feature>
<evidence type="ECO:0000256" key="7">
    <source>
        <dbReference type="SAM" id="Phobius"/>
    </source>
</evidence>
<dbReference type="PANTHER" id="PTHR23517">
    <property type="entry name" value="RESISTANCE PROTEIN MDTM, PUTATIVE-RELATED-RELATED"/>
    <property type="match status" value="1"/>
</dbReference>
<dbReference type="PROSITE" id="PS50850">
    <property type="entry name" value="MFS"/>
    <property type="match status" value="1"/>
</dbReference>
<evidence type="ECO:0000313" key="10">
    <source>
        <dbReference type="EMBL" id="MCS5710295.1"/>
    </source>
</evidence>
<dbReference type="SUPFAM" id="SSF103473">
    <property type="entry name" value="MFS general substrate transporter"/>
    <property type="match status" value="1"/>
</dbReference>
<dbReference type="STRING" id="295108.HT99x_03050"/>
<evidence type="ECO:0000256" key="1">
    <source>
        <dbReference type="ARBA" id="ARBA00004651"/>
    </source>
</evidence>
<feature type="transmembrane region" description="Helical" evidence="7">
    <location>
        <begin position="103"/>
        <end position="122"/>
    </location>
</feature>
<proteinExistence type="predicted"/>
<evidence type="ECO:0000256" key="2">
    <source>
        <dbReference type="ARBA" id="ARBA00022448"/>
    </source>
</evidence>
<evidence type="ECO:0000313" key="9">
    <source>
        <dbReference type="EMBL" id="KRG17998.1"/>
    </source>
</evidence>
<dbReference type="InterPro" id="IPR050171">
    <property type="entry name" value="MFS_Transporters"/>
</dbReference>
<feature type="transmembrane region" description="Helical" evidence="7">
    <location>
        <begin position="12"/>
        <end position="37"/>
    </location>
</feature>
<dbReference type="CDD" id="cd17472">
    <property type="entry name" value="MFS_YajR_like"/>
    <property type="match status" value="1"/>
</dbReference>
<dbReference type="Pfam" id="PF07690">
    <property type="entry name" value="MFS_1"/>
    <property type="match status" value="1"/>
</dbReference>
<feature type="transmembrane region" description="Helical" evidence="7">
    <location>
        <begin position="43"/>
        <end position="66"/>
    </location>
</feature>
<feature type="transmembrane region" description="Helical" evidence="7">
    <location>
        <begin position="209"/>
        <end position="230"/>
    </location>
</feature>
<feature type="transmembrane region" description="Helical" evidence="7">
    <location>
        <begin position="276"/>
        <end position="293"/>
    </location>
</feature>
<keyword evidence="3" id="KW-1003">Cell membrane</keyword>
<dbReference type="AlphaFoldDB" id="A0A0Q9YM76"/>
<feature type="transmembrane region" description="Helical" evidence="7">
    <location>
        <begin position="162"/>
        <end position="183"/>
    </location>
</feature>
<protein>
    <submittedName>
        <fullName evidence="9">Inner membrane transport protein YajR</fullName>
    </submittedName>
    <submittedName>
        <fullName evidence="10">MFS transporter</fullName>
    </submittedName>
</protein>
<evidence type="ECO:0000259" key="8">
    <source>
        <dbReference type="PROSITE" id="PS50850"/>
    </source>
</evidence>
<keyword evidence="4 7" id="KW-0812">Transmembrane</keyword>
<dbReference type="GO" id="GO:0022857">
    <property type="term" value="F:transmembrane transporter activity"/>
    <property type="evidence" value="ECO:0007669"/>
    <property type="project" value="InterPro"/>
</dbReference>
<dbReference type="InterPro" id="IPR036259">
    <property type="entry name" value="MFS_trans_sf"/>
</dbReference>
<dbReference type="EMBL" id="LKAJ02000001">
    <property type="protein sequence ID" value="MCS5710295.1"/>
    <property type="molecule type" value="Genomic_DNA"/>
</dbReference>
<evidence type="ECO:0000256" key="4">
    <source>
        <dbReference type="ARBA" id="ARBA00022692"/>
    </source>
</evidence>
<comment type="caution">
    <text evidence="9">The sequence shown here is derived from an EMBL/GenBank/DDBJ whole genome shotgun (WGS) entry which is preliminary data.</text>
</comment>
<keyword evidence="2" id="KW-0813">Transport</keyword>
<evidence type="ECO:0000256" key="6">
    <source>
        <dbReference type="ARBA" id="ARBA00023136"/>
    </source>
</evidence>
<keyword evidence="11" id="KW-1185">Reference proteome</keyword>
<accession>A0A0Q9YM76</accession>
<evidence type="ECO:0000256" key="5">
    <source>
        <dbReference type="ARBA" id="ARBA00022989"/>
    </source>
</evidence>
<dbReference type="OrthoDB" id="9764259at2"/>
<keyword evidence="5 7" id="KW-1133">Transmembrane helix</keyword>
<dbReference type="InterPro" id="IPR011701">
    <property type="entry name" value="MFS"/>
</dbReference>
<feature type="transmembrane region" description="Helical" evidence="7">
    <location>
        <begin position="134"/>
        <end position="156"/>
    </location>
</feature>
<organism evidence="9">
    <name type="scientific">Candidatus Berkiella aquae</name>
    <dbReference type="NCBI Taxonomy" id="295108"/>
    <lineage>
        <taxon>Bacteria</taxon>
        <taxon>Pseudomonadati</taxon>
        <taxon>Pseudomonadota</taxon>
        <taxon>Gammaproteobacteria</taxon>
        <taxon>Candidatus Berkiellales</taxon>
        <taxon>Candidatus Berkiellaceae</taxon>
        <taxon>Candidatus Berkiella</taxon>
    </lineage>
</organism>
<feature type="domain" description="Major facilitator superfamily (MFS) profile" evidence="8">
    <location>
        <begin position="11"/>
        <end position="388"/>
    </location>
</feature>
<name>A0A0Q9YM76_9GAMM</name>
<reference evidence="10" key="3">
    <citation type="submission" date="2021-06" db="EMBL/GenBank/DDBJ databases">
        <title>Genomic Description and Analysis of Intracellular Bacteria, Candidatus Berkiella cookevillensis and Candidatus Berkiella aquae.</title>
        <authorList>
            <person name="Kidane D.T."/>
            <person name="Mehari Y.T."/>
            <person name="Rice F.C."/>
            <person name="Arivett B.A."/>
            <person name="Farone A.L."/>
            <person name="Berk S.G."/>
            <person name="Farone M.B."/>
        </authorList>
    </citation>
    <scope>NUCLEOTIDE SEQUENCE</scope>
    <source>
        <strain evidence="10">HT99</strain>
    </source>
</reference>
<feature type="transmembrane region" description="Helical" evidence="7">
    <location>
        <begin position="78"/>
        <end position="97"/>
    </location>
</feature>
<dbReference type="Gene3D" id="1.20.1250.20">
    <property type="entry name" value="MFS general substrate transporter like domains"/>
    <property type="match status" value="1"/>
</dbReference>
<evidence type="ECO:0000256" key="3">
    <source>
        <dbReference type="ARBA" id="ARBA00022475"/>
    </source>
</evidence>
<feature type="transmembrane region" description="Helical" evidence="7">
    <location>
        <begin position="334"/>
        <end position="354"/>
    </location>
</feature>
<dbReference type="GO" id="GO:0005886">
    <property type="term" value="C:plasma membrane"/>
    <property type="evidence" value="ECO:0007669"/>
    <property type="project" value="UniProtKB-SubCell"/>
</dbReference>
<feature type="transmembrane region" description="Helical" evidence="7">
    <location>
        <begin position="360"/>
        <end position="380"/>
    </location>
</feature>